<accession>I0HDQ0</accession>
<protein>
    <submittedName>
        <fullName evidence="1">Uncharacterized protein</fullName>
    </submittedName>
</protein>
<dbReference type="RefSeq" id="WP_014446024.1">
    <property type="nucleotide sequence ID" value="NC_017093.1"/>
</dbReference>
<gene>
    <name evidence="1" type="ordered locus">AMIS_59170</name>
</gene>
<keyword evidence="2" id="KW-1185">Reference proteome</keyword>
<dbReference type="KEGG" id="ams:AMIS_59170"/>
<dbReference type="Proteomes" id="UP000007882">
    <property type="component" value="Chromosome"/>
</dbReference>
<dbReference type="PATRIC" id="fig|512565.3.peg.5913"/>
<sequence length="44" mass="4770">MHKLLDGDSEAVRRWFAAGMLANVTTVLALADVDEPWARTLAGT</sequence>
<evidence type="ECO:0000313" key="1">
    <source>
        <dbReference type="EMBL" id="BAL91137.1"/>
    </source>
</evidence>
<evidence type="ECO:0000313" key="2">
    <source>
        <dbReference type="Proteomes" id="UP000007882"/>
    </source>
</evidence>
<dbReference type="EMBL" id="AP012319">
    <property type="protein sequence ID" value="BAL91137.1"/>
    <property type="molecule type" value="Genomic_DNA"/>
</dbReference>
<reference evidence="1 2" key="1">
    <citation type="submission" date="2012-02" db="EMBL/GenBank/DDBJ databases">
        <title>Complete genome sequence of Actinoplanes missouriensis 431 (= NBRC 102363).</title>
        <authorList>
            <person name="Ohnishi Y."/>
            <person name="Ishikawa J."/>
            <person name="Sekine M."/>
            <person name="Hosoyama A."/>
            <person name="Harada T."/>
            <person name="Narita H."/>
            <person name="Hata T."/>
            <person name="Konno Y."/>
            <person name="Tutikane K."/>
            <person name="Fujita N."/>
            <person name="Horinouchi S."/>
            <person name="Hayakawa M."/>
        </authorList>
    </citation>
    <scope>NUCLEOTIDE SEQUENCE [LARGE SCALE GENOMIC DNA]</scope>
    <source>
        <strain evidence="2">ATCC 14538 / DSM 43046 / CBS 188.64 / JCM 3121 / NBRC 102363 / NCIMB 12654 / NRRL B-3342 / UNCC 431</strain>
    </source>
</reference>
<dbReference type="eggNOG" id="COG1309">
    <property type="taxonomic scope" value="Bacteria"/>
</dbReference>
<name>I0HDQ0_ACTM4</name>
<organism evidence="1 2">
    <name type="scientific">Actinoplanes missouriensis (strain ATCC 14538 / DSM 43046 / CBS 188.64 / JCM 3121 / NBRC 102363 / NCIMB 12654 / NRRL B-3342 / UNCC 431)</name>
    <dbReference type="NCBI Taxonomy" id="512565"/>
    <lineage>
        <taxon>Bacteria</taxon>
        <taxon>Bacillati</taxon>
        <taxon>Actinomycetota</taxon>
        <taxon>Actinomycetes</taxon>
        <taxon>Micromonosporales</taxon>
        <taxon>Micromonosporaceae</taxon>
        <taxon>Actinoplanes</taxon>
    </lineage>
</organism>
<proteinExistence type="predicted"/>
<dbReference type="AlphaFoldDB" id="I0HDQ0"/>
<dbReference type="HOGENOM" id="CLU_3211353_0_0_11"/>